<sequence>MNLKGKVSSIEAEGVRVILIDRDNMVTPPLKKGVHIGTLAIGDDVAVMLFSENIADAIIAAAF</sequence>
<dbReference type="EMBL" id="LKET01000068">
    <property type="protein sequence ID" value="KPU42154.1"/>
    <property type="molecule type" value="Genomic_DNA"/>
</dbReference>
<dbReference type="Proteomes" id="UP000050326">
    <property type="component" value="Unassembled WGS sequence"/>
</dbReference>
<reference evidence="1 2" key="1">
    <citation type="submission" date="2015-09" db="EMBL/GenBank/DDBJ databases">
        <title>Genome sequence of Oxobacter pfennigii DSM 3222.</title>
        <authorList>
            <person name="Poehlein A."/>
            <person name="Bengelsdorf F.R."/>
            <person name="Schiel-Bengelsdorf B."/>
            <person name="Duerre P."/>
            <person name="Daniel R."/>
        </authorList>
    </citation>
    <scope>NUCLEOTIDE SEQUENCE [LARGE SCALE GENOMIC DNA]</scope>
    <source>
        <strain evidence="1 2">DSM 3222</strain>
    </source>
</reference>
<name>A0A0P9AAV4_9CLOT</name>
<dbReference type="STRING" id="36849.OXPF_39330"/>
<organism evidence="1 2">
    <name type="scientific">Oxobacter pfennigii</name>
    <dbReference type="NCBI Taxonomy" id="36849"/>
    <lineage>
        <taxon>Bacteria</taxon>
        <taxon>Bacillati</taxon>
        <taxon>Bacillota</taxon>
        <taxon>Clostridia</taxon>
        <taxon>Eubacteriales</taxon>
        <taxon>Clostridiaceae</taxon>
        <taxon>Oxobacter</taxon>
    </lineage>
</organism>
<dbReference type="RefSeq" id="WP_054876894.1">
    <property type="nucleotide sequence ID" value="NZ_LKET01000068.1"/>
</dbReference>
<evidence type="ECO:0000313" key="1">
    <source>
        <dbReference type="EMBL" id="KPU42154.1"/>
    </source>
</evidence>
<proteinExistence type="predicted"/>
<comment type="caution">
    <text evidence="1">The sequence shown here is derived from an EMBL/GenBank/DDBJ whole genome shotgun (WGS) entry which is preliminary data.</text>
</comment>
<evidence type="ECO:0000313" key="2">
    <source>
        <dbReference type="Proteomes" id="UP000050326"/>
    </source>
</evidence>
<accession>A0A0P9AAV4</accession>
<dbReference type="AlphaFoldDB" id="A0A0P9AAV4"/>
<gene>
    <name evidence="1" type="ORF">OXPF_39330</name>
</gene>
<keyword evidence="2" id="KW-1185">Reference proteome</keyword>
<dbReference type="OrthoDB" id="2087189at2"/>
<protein>
    <submittedName>
        <fullName evidence="1">Uncharacterized protein</fullName>
    </submittedName>
</protein>